<dbReference type="RefSeq" id="WP_164657242.1">
    <property type="nucleotide sequence ID" value="NZ_JAAIJR010000359.1"/>
</dbReference>
<sequence>LGARVSLLAAALSSFAEARRVLWEEGVELNVKTVRAIAYAFAQRARAIELGAGHVELGDVAGRHVVISCDGGRLRIRTKKRGPRTKKGRCRYHAVWCEPKLFVISVVGPDGRQEQRFTPLIDATLAGPDALFEMLESALKRIHIEAAQRVLFVADGARWIWTRVKRLCQRLGLAGKLLELLDFYHVVEHLGAVAELKKSWSAAQRRRWIKQQRKRLRHGYAHAVVQGVDQLCRGRLSKAVRTQRDYFARNLNRLDYVAVKAAGLPLGSGAVESAVRRVINLRLKGASIYWLKPSAEAMLMLRAYFKAGRWNLLKTMANASFIPAS</sequence>
<accession>A0A6P1E4G3</accession>
<reference evidence="2" key="1">
    <citation type="journal article" date="2020" name="Microbiol. Resour. Announc.">
        <title>Draft Genome Sequences of Thiorhodococcus mannitoliphagus and Thiorhodococcus minor, Purple Sulfur Photosynthetic Bacteria in the Gammaproteobacterial Family Chromatiaceae.</title>
        <authorList>
            <person name="Aviles F.A."/>
            <person name="Meyer T.E."/>
            <person name="Kyndt J.A."/>
        </authorList>
    </citation>
    <scope>NUCLEOTIDE SEQUENCE [LARGE SCALE GENOMIC DNA]</scope>
    <source>
        <strain evidence="2">DSM 18266</strain>
    </source>
</reference>
<reference evidence="1 2" key="2">
    <citation type="submission" date="2020-02" db="EMBL/GenBank/DDBJ databases">
        <title>Genome sequences of Thiorhodococcus mannitoliphagus and Thiorhodococcus minor, purple sulfur photosynthetic bacteria in the gammaproteobacterial family, Chromatiaceae.</title>
        <authorList>
            <person name="Aviles F.A."/>
            <person name="Meyer T.E."/>
            <person name="Kyndt J.A."/>
        </authorList>
    </citation>
    <scope>NUCLEOTIDE SEQUENCE [LARGE SCALE GENOMIC DNA]</scope>
    <source>
        <strain evidence="1 2">DSM 18266</strain>
    </source>
</reference>
<comment type="caution">
    <text evidence="1">The sequence shown here is derived from an EMBL/GenBank/DDBJ whole genome shotgun (WGS) entry which is preliminary data.</text>
</comment>
<feature type="non-terminal residue" evidence="1">
    <location>
        <position position="325"/>
    </location>
</feature>
<feature type="non-terminal residue" evidence="1">
    <location>
        <position position="1"/>
    </location>
</feature>
<proteinExistence type="predicted"/>
<name>A0A6P1E4G3_9GAMM</name>
<evidence type="ECO:0008006" key="3">
    <source>
        <dbReference type="Google" id="ProtNLM"/>
    </source>
</evidence>
<dbReference type="EMBL" id="JAAIJR010000359">
    <property type="protein sequence ID" value="NEX23836.1"/>
    <property type="molecule type" value="Genomic_DNA"/>
</dbReference>
<keyword evidence="2" id="KW-1185">Reference proteome</keyword>
<organism evidence="1 2">
    <name type="scientific">Thiorhodococcus mannitoliphagus</name>
    <dbReference type="NCBI Taxonomy" id="329406"/>
    <lineage>
        <taxon>Bacteria</taxon>
        <taxon>Pseudomonadati</taxon>
        <taxon>Pseudomonadota</taxon>
        <taxon>Gammaproteobacteria</taxon>
        <taxon>Chromatiales</taxon>
        <taxon>Chromatiaceae</taxon>
        <taxon>Thiorhodococcus</taxon>
    </lineage>
</organism>
<gene>
    <name evidence="1" type="ORF">G3480_26885</name>
</gene>
<dbReference type="Proteomes" id="UP000471640">
    <property type="component" value="Unassembled WGS sequence"/>
</dbReference>
<evidence type="ECO:0000313" key="2">
    <source>
        <dbReference type="Proteomes" id="UP000471640"/>
    </source>
</evidence>
<evidence type="ECO:0000313" key="1">
    <source>
        <dbReference type="EMBL" id="NEX23836.1"/>
    </source>
</evidence>
<protein>
    <recommendedName>
        <fullName evidence="3">ISLre2 family transposase</fullName>
    </recommendedName>
</protein>
<dbReference type="AlphaFoldDB" id="A0A6P1E4G3"/>